<sequence>MAFLNRLIDRLLAKPVAAHQPTTVPASPHTSSAVNFDDFLRALGADL</sequence>
<proteinExistence type="predicted"/>
<organism evidence="1">
    <name type="scientific">Deinococcus sonorensis KR-87</name>
    <dbReference type="NCBI Taxonomy" id="694439"/>
    <lineage>
        <taxon>Bacteria</taxon>
        <taxon>Thermotogati</taxon>
        <taxon>Deinococcota</taxon>
        <taxon>Deinococci</taxon>
        <taxon>Deinococcales</taxon>
        <taxon>Deinococcaceae</taxon>
        <taxon>Deinococcus</taxon>
    </lineage>
</organism>
<dbReference type="RefSeq" id="WP_350245085.1">
    <property type="nucleotide sequence ID" value="NZ_CP158299.1"/>
</dbReference>
<evidence type="ECO:0008006" key="2">
    <source>
        <dbReference type="Google" id="ProtNLM"/>
    </source>
</evidence>
<name>A0AAU7UFN1_9DEIO</name>
<protein>
    <recommendedName>
        <fullName evidence="2">Transposase</fullName>
    </recommendedName>
</protein>
<evidence type="ECO:0000313" key="1">
    <source>
        <dbReference type="EMBL" id="XBV86988.1"/>
    </source>
</evidence>
<gene>
    <name evidence="1" type="ORF">ABOD76_11960</name>
</gene>
<dbReference type="EMBL" id="CP158299">
    <property type="protein sequence ID" value="XBV86988.1"/>
    <property type="molecule type" value="Genomic_DNA"/>
</dbReference>
<reference evidence="1" key="1">
    <citation type="submission" date="2024-06" db="EMBL/GenBank/DDBJ databases">
        <title>Draft Genome Sequence of Deinococcus sonorensis Type Strain KR-87, a Biofilm Producing Representative of the Genus Deinococcus.</title>
        <authorList>
            <person name="Boren L.S."/>
            <person name="Grosso R.A."/>
            <person name="Hugenberg-Cox A.N."/>
            <person name="Hill J.T.E."/>
            <person name="Albert C.M."/>
            <person name="Tuohy J.M."/>
        </authorList>
    </citation>
    <scope>NUCLEOTIDE SEQUENCE</scope>
    <source>
        <strain evidence="1">KR-87</strain>
    </source>
</reference>
<dbReference type="KEGG" id="dsc:ABOD76_11960"/>
<dbReference type="AlphaFoldDB" id="A0AAU7UFN1"/>
<accession>A0AAU7UFN1</accession>